<accession>A0A1I7TK53</accession>
<feature type="chain" id="PRO_5009307625" evidence="1">
    <location>
        <begin position="20"/>
        <end position="68"/>
    </location>
</feature>
<dbReference type="PROSITE" id="PS51257">
    <property type="entry name" value="PROKAR_LIPOPROTEIN"/>
    <property type="match status" value="1"/>
</dbReference>
<evidence type="ECO:0000313" key="2">
    <source>
        <dbReference type="Proteomes" id="UP000095282"/>
    </source>
</evidence>
<dbReference type="AlphaFoldDB" id="A0A1I7TK53"/>
<evidence type="ECO:0000313" key="3">
    <source>
        <dbReference type="WBParaSite" id="Csp11.Scaffold627.g6702.t1"/>
    </source>
</evidence>
<dbReference type="eggNOG" id="ENOG502TK03">
    <property type="taxonomic scope" value="Eukaryota"/>
</dbReference>
<evidence type="ECO:0000256" key="1">
    <source>
        <dbReference type="SAM" id="SignalP"/>
    </source>
</evidence>
<keyword evidence="1" id="KW-0732">Signal</keyword>
<organism evidence="2 3">
    <name type="scientific">Caenorhabditis tropicalis</name>
    <dbReference type="NCBI Taxonomy" id="1561998"/>
    <lineage>
        <taxon>Eukaryota</taxon>
        <taxon>Metazoa</taxon>
        <taxon>Ecdysozoa</taxon>
        <taxon>Nematoda</taxon>
        <taxon>Chromadorea</taxon>
        <taxon>Rhabditida</taxon>
        <taxon>Rhabditina</taxon>
        <taxon>Rhabditomorpha</taxon>
        <taxon>Rhabditoidea</taxon>
        <taxon>Rhabditidae</taxon>
        <taxon>Peloderinae</taxon>
        <taxon>Caenorhabditis</taxon>
    </lineage>
</organism>
<proteinExistence type="predicted"/>
<keyword evidence="2" id="KW-1185">Reference proteome</keyword>
<name>A0A1I7TK53_9PELO</name>
<reference evidence="3" key="1">
    <citation type="submission" date="2016-11" db="UniProtKB">
        <authorList>
            <consortium name="WormBaseParasite"/>
        </authorList>
    </citation>
    <scope>IDENTIFICATION</scope>
</reference>
<dbReference type="WBParaSite" id="Csp11.Scaffold627.g6702.t1">
    <property type="protein sequence ID" value="Csp11.Scaffold627.g6702.t1"/>
    <property type="gene ID" value="Csp11.Scaffold627.g6702"/>
</dbReference>
<dbReference type="Proteomes" id="UP000095282">
    <property type="component" value="Unplaced"/>
</dbReference>
<feature type="signal peptide" evidence="1">
    <location>
        <begin position="1"/>
        <end position="19"/>
    </location>
</feature>
<sequence>MKFFSASAFITALIASGSACIGGGGGQCCPPAQPECSNPCQGAGPQYAAAPPQYAAPPPLGGYPIAGK</sequence>
<protein>
    <submittedName>
        <fullName evidence="3">Uncharacterized protein</fullName>
    </submittedName>
</protein>